<organism evidence="7 8">
    <name type="scientific">Malassezia obtusa</name>
    <dbReference type="NCBI Taxonomy" id="76774"/>
    <lineage>
        <taxon>Eukaryota</taxon>
        <taxon>Fungi</taxon>
        <taxon>Dikarya</taxon>
        <taxon>Basidiomycota</taxon>
        <taxon>Ustilaginomycotina</taxon>
        <taxon>Malasseziomycetes</taxon>
        <taxon>Malasseziales</taxon>
        <taxon>Malasseziaceae</taxon>
        <taxon>Malassezia</taxon>
    </lineage>
</organism>
<keyword evidence="8" id="KW-1185">Reference proteome</keyword>
<dbReference type="InterPro" id="IPR036291">
    <property type="entry name" value="NAD(P)-bd_dom_sf"/>
</dbReference>
<dbReference type="PANTHER" id="PTHR48075:SF5">
    <property type="entry name" value="3-HYDROXYBUTYRYL-COA DEHYDROGENASE"/>
    <property type="match status" value="1"/>
</dbReference>
<evidence type="ECO:0000259" key="6">
    <source>
        <dbReference type="Pfam" id="PF02737"/>
    </source>
</evidence>
<sequence length="302" mass="33304">MSDVQRLAVLGCGQMGVGIAFVAAVHARVSEIALVDISIEKAQQGRDELEKLVRRTAKYRRIEPRLVDPILQSVCLVDGIEKLDSFTPDLVIEAAAEDLEIKKRLFAQLAKHVPLRTILASNTSSLSITHLARAAADAYEETDKANESAARVVGIHYFNPVPVMRLVEIVPALQTSDAVVQRATDFAVACRKRTVLCVDTPGFIVNRINIAAVREAIRMVESKTATHEDIDKAMVLGMRQPMGPLRLADFVGLDICLHVMETLYEDMGEPQFQPPVLLQRMVQAGWLGVKSGQGFYNYRAKA</sequence>
<dbReference type="InterPro" id="IPR006108">
    <property type="entry name" value="3HC_DH_C"/>
</dbReference>
<dbReference type="GO" id="GO:0070403">
    <property type="term" value="F:NAD+ binding"/>
    <property type="evidence" value="ECO:0007669"/>
    <property type="project" value="InterPro"/>
</dbReference>
<feature type="binding site" evidence="4">
    <location>
        <position position="159"/>
    </location>
    <ligand>
        <name>NAD(+)</name>
        <dbReference type="ChEBI" id="CHEBI:57540"/>
    </ligand>
</feature>
<dbReference type="Pfam" id="PF00725">
    <property type="entry name" value="3HCDH"/>
    <property type="match status" value="1"/>
</dbReference>
<dbReference type="Pfam" id="PF02737">
    <property type="entry name" value="3HCDH_N"/>
    <property type="match status" value="1"/>
</dbReference>
<dbReference type="PANTHER" id="PTHR48075">
    <property type="entry name" value="3-HYDROXYACYL-COA DEHYDROGENASE FAMILY PROTEIN"/>
    <property type="match status" value="1"/>
</dbReference>
<dbReference type="Proteomes" id="UP001214603">
    <property type="component" value="Chromosome 9"/>
</dbReference>
<feature type="domain" description="3-hydroxyacyl-CoA dehydrogenase C-terminal" evidence="5">
    <location>
        <begin position="202"/>
        <end position="298"/>
    </location>
</feature>
<dbReference type="InterPro" id="IPR008927">
    <property type="entry name" value="6-PGluconate_DH-like_C_sf"/>
</dbReference>
<feature type="domain" description="3-hydroxyacyl-CoA dehydrogenase NAD binding" evidence="6">
    <location>
        <begin position="7"/>
        <end position="199"/>
    </location>
</feature>
<dbReference type="Gene3D" id="3.40.50.720">
    <property type="entry name" value="NAD(P)-binding Rossmann-like Domain"/>
    <property type="match status" value="1"/>
</dbReference>
<evidence type="ECO:0000259" key="5">
    <source>
        <dbReference type="Pfam" id="PF00725"/>
    </source>
</evidence>
<evidence type="ECO:0000256" key="4">
    <source>
        <dbReference type="PIRSR" id="PIRSR000105-2"/>
    </source>
</evidence>
<feature type="binding site" evidence="4">
    <location>
        <position position="97"/>
    </location>
    <ligand>
        <name>NAD(+)</name>
        <dbReference type="ChEBI" id="CHEBI:57540"/>
    </ligand>
</feature>
<keyword evidence="4" id="KW-0520">NAD</keyword>
<name>A0AAF0E2C0_9BASI</name>
<feature type="site" description="Important for catalytic activity" evidence="3">
    <location>
        <position position="156"/>
    </location>
</feature>
<dbReference type="Gene3D" id="1.10.1040.10">
    <property type="entry name" value="N-(1-d-carboxylethyl)-l-norvaline Dehydrogenase, domain 2"/>
    <property type="match status" value="1"/>
</dbReference>
<feature type="binding site" evidence="4">
    <location>
        <position position="290"/>
    </location>
    <ligand>
        <name>NAD(+)</name>
        <dbReference type="ChEBI" id="CHEBI:57540"/>
    </ligand>
</feature>
<reference evidence="7" key="1">
    <citation type="submission" date="2023-03" db="EMBL/GenBank/DDBJ databases">
        <title>Mating type loci evolution in Malassezia.</title>
        <authorList>
            <person name="Coelho M.A."/>
        </authorList>
    </citation>
    <scope>NUCLEOTIDE SEQUENCE</scope>
    <source>
        <strain evidence="7">CBS 7876</strain>
    </source>
</reference>
<dbReference type="SUPFAM" id="SSF51735">
    <property type="entry name" value="NAD(P)-binding Rossmann-fold domains"/>
    <property type="match status" value="1"/>
</dbReference>
<dbReference type="InterPro" id="IPR013328">
    <property type="entry name" value="6PGD_dom2"/>
</dbReference>
<gene>
    <name evidence="7" type="ORF">MOBT1_003211</name>
</gene>
<feature type="binding site" evidence="4">
    <location>
        <begin position="11"/>
        <end position="16"/>
    </location>
    <ligand>
        <name>NAD(+)</name>
        <dbReference type="ChEBI" id="CHEBI:57540"/>
    </ligand>
</feature>
<feature type="binding site" evidence="4">
    <location>
        <position position="102"/>
    </location>
    <ligand>
        <name>NAD(+)</name>
        <dbReference type="ChEBI" id="CHEBI:57540"/>
    </ligand>
</feature>
<dbReference type="EMBL" id="CP119942">
    <property type="protein sequence ID" value="WFD04501.1"/>
    <property type="molecule type" value="Genomic_DNA"/>
</dbReference>
<comment type="similarity">
    <text evidence="1">Belongs to the 3-hydroxyacyl-CoA dehydrogenase family.</text>
</comment>
<dbReference type="GO" id="GO:0006631">
    <property type="term" value="P:fatty acid metabolic process"/>
    <property type="evidence" value="ECO:0007669"/>
    <property type="project" value="InterPro"/>
</dbReference>
<evidence type="ECO:0000256" key="3">
    <source>
        <dbReference type="PIRSR" id="PIRSR000105-1"/>
    </source>
</evidence>
<keyword evidence="2 7" id="KW-0560">Oxidoreductase</keyword>
<evidence type="ECO:0000313" key="8">
    <source>
        <dbReference type="Proteomes" id="UP001214603"/>
    </source>
</evidence>
<dbReference type="PIRSF" id="PIRSF000105">
    <property type="entry name" value="HCDH"/>
    <property type="match status" value="1"/>
</dbReference>
<dbReference type="EC" id="1.1.1.157" evidence="7"/>
<dbReference type="InterPro" id="IPR006176">
    <property type="entry name" value="3-OHacyl-CoA_DH_NAD-bd"/>
</dbReference>
<evidence type="ECO:0000313" key="7">
    <source>
        <dbReference type="EMBL" id="WFD04501.1"/>
    </source>
</evidence>
<accession>A0AAF0E2C0</accession>
<evidence type="ECO:0000256" key="1">
    <source>
        <dbReference type="ARBA" id="ARBA00009463"/>
    </source>
</evidence>
<proteinExistence type="inferred from homology"/>
<dbReference type="GO" id="GO:0008691">
    <property type="term" value="F:3-hydroxybutyryl-CoA dehydrogenase activity"/>
    <property type="evidence" value="ECO:0007669"/>
    <property type="project" value="UniProtKB-EC"/>
</dbReference>
<dbReference type="InterPro" id="IPR022694">
    <property type="entry name" value="3-OHacyl-CoA_DH"/>
</dbReference>
<evidence type="ECO:0000256" key="2">
    <source>
        <dbReference type="ARBA" id="ARBA00023002"/>
    </source>
</evidence>
<dbReference type="AlphaFoldDB" id="A0AAF0E2C0"/>
<protein>
    <submittedName>
        <fullName evidence="7">3-hydroxybutyryl-CoA dehydrogenase</fullName>
        <ecNumber evidence="7">1.1.1.157</ecNumber>
    </submittedName>
</protein>
<feature type="binding site" evidence="4">
    <location>
        <position position="124"/>
    </location>
    <ligand>
        <name>NAD(+)</name>
        <dbReference type="ChEBI" id="CHEBI:57540"/>
    </ligand>
</feature>
<dbReference type="SUPFAM" id="SSF48179">
    <property type="entry name" value="6-phosphogluconate dehydrogenase C-terminal domain-like"/>
    <property type="match status" value="1"/>
</dbReference>
<feature type="binding site" evidence="4">
    <location>
        <position position="36"/>
    </location>
    <ligand>
        <name>NAD(+)</name>
        <dbReference type="ChEBI" id="CHEBI:57540"/>
    </ligand>
</feature>